<gene>
    <name evidence="1" type="ORF">D1614_02930</name>
</gene>
<accession>A0A399T6C2</accession>
<dbReference type="OrthoDB" id="580775at2"/>
<dbReference type="InterPro" id="IPR053158">
    <property type="entry name" value="CapK_Type1_Caps_Biosynth"/>
</dbReference>
<sequence>MSYRENKVIKHLYKLTPRILRPGGVWYLKTQSLINKTEFLSKEEIEEWQLYRLKDIVVFAWNNIPGYRELWQSHGVDPSALKQLSDIEKFPTVSKEFLRENIAVFTKKQLFMQYQTTGGSTGIPFGFYVQERNKYIERAFIDDIWKRKHQKDKNPLSVILRGKKTLKPVEFDPIEGILLSSYEIDLKNVKEYIQIIEKYHPGIFQAYPSAISQMAKIMSDNNLQINHQFDSIMLGSEPLYEFQKEIIKQVFDAPISHWYGATEKVVLAGNCEYDHRFHIFPQYGYTEILKEDNTYAQEGETGEIVGTSFWNYTTPLIRYRTMDYAEVGSGHCEKCGRNYQLLNKIEGRKQDIIIDKEGNKITLTALIFAQHFHAFGNIRQLQVVQEEMGKITLVVIPNNNFSGKDAEELIAKTTRATNNRLDVTVKQVKEIPLTSQGKLRFLDQHLDMAKYI</sequence>
<dbReference type="EMBL" id="QWGR01000002">
    <property type="protein sequence ID" value="RIJ49711.1"/>
    <property type="molecule type" value="Genomic_DNA"/>
</dbReference>
<dbReference type="InterPro" id="IPR042099">
    <property type="entry name" value="ANL_N_sf"/>
</dbReference>
<name>A0A399T6C2_9BACT</name>
<dbReference type="Gene3D" id="3.40.50.12780">
    <property type="entry name" value="N-terminal domain of ligase-like"/>
    <property type="match status" value="1"/>
</dbReference>
<dbReference type="PANTHER" id="PTHR36932">
    <property type="entry name" value="CAPSULAR POLYSACCHARIDE BIOSYNTHESIS PROTEIN"/>
    <property type="match status" value="1"/>
</dbReference>
<organism evidence="1 2">
    <name type="scientific">Maribellus luteus</name>
    <dbReference type="NCBI Taxonomy" id="2305463"/>
    <lineage>
        <taxon>Bacteria</taxon>
        <taxon>Pseudomonadati</taxon>
        <taxon>Bacteroidota</taxon>
        <taxon>Bacteroidia</taxon>
        <taxon>Marinilabiliales</taxon>
        <taxon>Prolixibacteraceae</taxon>
        <taxon>Maribellus</taxon>
    </lineage>
</organism>
<dbReference type="RefSeq" id="WP_119436399.1">
    <property type="nucleotide sequence ID" value="NZ_QWGR01000002.1"/>
</dbReference>
<evidence type="ECO:0000313" key="1">
    <source>
        <dbReference type="EMBL" id="RIJ49711.1"/>
    </source>
</evidence>
<dbReference type="SUPFAM" id="SSF56801">
    <property type="entry name" value="Acetyl-CoA synthetase-like"/>
    <property type="match status" value="1"/>
</dbReference>
<dbReference type="AlphaFoldDB" id="A0A399T6C2"/>
<protein>
    <submittedName>
        <fullName evidence="1">Phenylacetate--CoA ligase family protein</fullName>
    </submittedName>
</protein>
<comment type="caution">
    <text evidence="1">The sequence shown here is derived from an EMBL/GenBank/DDBJ whole genome shotgun (WGS) entry which is preliminary data.</text>
</comment>
<dbReference type="PANTHER" id="PTHR36932:SF1">
    <property type="entry name" value="CAPSULAR POLYSACCHARIDE BIOSYNTHESIS PROTEIN"/>
    <property type="match status" value="1"/>
</dbReference>
<reference evidence="1 2" key="1">
    <citation type="submission" date="2018-08" db="EMBL/GenBank/DDBJ databases">
        <title>Pallidiluteibacterium maritimus gen. nov., sp. nov., isolated from coastal sediment.</title>
        <authorList>
            <person name="Zhou L.Y."/>
        </authorList>
    </citation>
    <scope>NUCLEOTIDE SEQUENCE [LARGE SCALE GENOMIC DNA]</scope>
    <source>
        <strain evidence="1 2">XSD2</strain>
    </source>
</reference>
<keyword evidence="2" id="KW-1185">Reference proteome</keyword>
<dbReference type="Proteomes" id="UP000265926">
    <property type="component" value="Unassembled WGS sequence"/>
</dbReference>
<proteinExistence type="predicted"/>
<evidence type="ECO:0000313" key="2">
    <source>
        <dbReference type="Proteomes" id="UP000265926"/>
    </source>
</evidence>
<dbReference type="GO" id="GO:0016874">
    <property type="term" value="F:ligase activity"/>
    <property type="evidence" value="ECO:0007669"/>
    <property type="project" value="UniProtKB-KW"/>
</dbReference>
<keyword evidence="1" id="KW-0436">Ligase</keyword>